<feature type="compositionally biased region" description="Low complexity" evidence="1">
    <location>
        <begin position="369"/>
        <end position="384"/>
    </location>
</feature>
<name>A0ABD3N9S3_9STRA</name>
<dbReference type="PROSITE" id="PS51194">
    <property type="entry name" value="HELICASE_CTER"/>
    <property type="match status" value="1"/>
</dbReference>
<dbReference type="CDD" id="cd18791">
    <property type="entry name" value="SF2_C_RHA"/>
    <property type="match status" value="1"/>
</dbReference>
<sequence length="958" mass="105265">MSPNNNLTDSGGADRFADILSRELAALDHFMSVHNEALTELDAKRRAGQQIIASLTCLDIESNLITSSLAHLKATASAQFEVTLQNTVASLERSRDNVRAAIHDLHQVLLTAQQQAASVPPLQAAATTVVTVSPSKVIASLARARAAFQQHEKELSFAKINISAHQIQDIHVLVAAIALLVAHNHDVITTLKAKAQLLVASTSRLATPVPSVVTIPTTTRQSFTNSDAPKLFEELSLDDYDDDDVEKNTEQLDRKLHASVSSSTAPAPSAPGKRERNRRRRRSKKHTAKNGLASVMDEPLANGISFANLTLDDDCTSDDENQKSASKKDGMSDRKLPAADRSTLVNPSPPVLSVEASSKKRVRNRGRQRGNQPSSRSSSAANNSLPTGIDNDPPPVIIASEDSPPLLDSIHVDPPTSKLEKPIVLPIDEHKDEILRNVKNQRVTIIHGETDPTSRAREPKMMISQPRRIAAKALAERVRSCEPDLADKIGLRMGHGVREHETSKTRAWFVTTGYLVRVLANNPTWFESHTHLIIDEVHERSIDTDILCLLCRRLLHSHPTIRLVLMSATMAAELYGQYFGVPQPPIFVGARRFPIKEFFVEDLTSSVLSASAGSKNAKLVQDVLAECEKSKCKSAPSSVNMDKLDVPFEDQLAVFEAPKAGEVKVIIATNAAESSLTLPDCDHVICLGLCKQITYDSASHRQMLVPTWISKASATQRAGRTGRVREGNVYRLYSRKAFEQYMEPFEKGEIVRSPLDSTILSLRDMLNEPVTPILLECLEPPDISTIERSFESLYDSNFITHPSDEGVITSMGSLVVALGIDLTLGNFVGLGIKFGVAAEAIQLAAILSFPQSPWAFSNPLYHDVDTFNDITSKAFTSRCFFDASLFSEPMAVLNLLHGYAHCKDRNKFIWKHRVSGSRVKHLHGTVRSLKQRVAEHLKIDSGLLEVEGLPLNHTKVNI</sequence>
<feature type="domain" description="Helicase C-terminal" evidence="3">
    <location>
        <begin position="594"/>
        <end position="766"/>
    </location>
</feature>
<dbReference type="InterPro" id="IPR027417">
    <property type="entry name" value="P-loop_NTPase"/>
</dbReference>
<dbReference type="SMART" id="SM00487">
    <property type="entry name" value="DEXDc"/>
    <property type="match status" value="1"/>
</dbReference>
<feature type="compositionally biased region" description="Low complexity" evidence="1">
    <location>
        <begin position="258"/>
        <end position="271"/>
    </location>
</feature>
<dbReference type="Gene3D" id="3.40.50.300">
    <property type="entry name" value="P-loop containing nucleotide triphosphate hydrolases"/>
    <property type="match status" value="2"/>
</dbReference>
<proteinExistence type="predicted"/>
<keyword evidence="5" id="KW-1185">Reference proteome</keyword>
<feature type="compositionally biased region" description="Basic residues" evidence="1">
    <location>
        <begin position="275"/>
        <end position="288"/>
    </location>
</feature>
<dbReference type="Pfam" id="PF00271">
    <property type="entry name" value="Helicase_C"/>
    <property type="match status" value="1"/>
</dbReference>
<dbReference type="EMBL" id="JALLBG020000021">
    <property type="protein sequence ID" value="KAL3771761.1"/>
    <property type="molecule type" value="Genomic_DNA"/>
</dbReference>
<feature type="compositionally biased region" description="Basic and acidic residues" evidence="1">
    <location>
        <begin position="320"/>
        <end position="338"/>
    </location>
</feature>
<evidence type="ECO:0000313" key="4">
    <source>
        <dbReference type="EMBL" id="KAL3771761.1"/>
    </source>
</evidence>
<comment type="caution">
    <text evidence="4">The sequence shown here is derived from an EMBL/GenBank/DDBJ whole genome shotgun (WGS) entry which is preliminary data.</text>
</comment>
<dbReference type="SUPFAM" id="SSF52540">
    <property type="entry name" value="P-loop containing nucleoside triphosphate hydrolases"/>
    <property type="match status" value="1"/>
</dbReference>
<feature type="domain" description="Helicase ATP-binding" evidence="2">
    <location>
        <begin position="400"/>
        <end position="588"/>
    </location>
</feature>
<evidence type="ECO:0000313" key="5">
    <source>
        <dbReference type="Proteomes" id="UP001530293"/>
    </source>
</evidence>
<dbReference type="InterPro" id="IPR014001">
    <property type="entry name" value="Helicase_ATP-bd"/>
</dbReference>
<gene>
    <name evidence="4" type="ORF">ACHAWU_010072</name>
</gene>
<feature type="region of interest" description="Disordered" evidence="1">
    <location>
        <begin position="311"/>
        <end position="406"/>
    </location>
</feature>
<dbReference type="SMART" id="SM00490">
    <property type="entry name" value="HELICc"/>
    <property type="match status" value="1"/>
</dbReference>
<feature type="compositionally biased region" description="Basic residues" evidence="1">
    <location>
        <begin position="359"/>
        <end position="368"/>
    </location>
</feature>
<dbReference type="PANTHER" id="PTHR18934:SF145">
    <property type="entry name" value="ATP-DEPENDENT RNA HELICASE DHX57-RELATED"/>
    <property type="match status" value="1"/>
</dbReference>
<dbReference type="PROSITE" id="PS51192">
    <property type="entry name" value="HELICASE_ATP_BIND_1"/>
    <property type="match status" value="1"/>
</dbReference>
<feature type="region of interest" description="Disordered" evidence="1">
    <location>
        <begin position="254"/>
        <end position="296"/>
    </location>
</feature>
<accession>A0ABD3N9S3</accession>
<evidence type="ECO:0000259" key="2">
    <source>
        <dbReference type="PROSITE" id="PS51192"/>
    </source>
</evidence>
<dbReference type="CDD" id="cd17917">
    <property type="entry name" value="DEXHc_RHA-like"/>
    <property type="match status" value="1"/>
</dbReference>
<evidence type="ECO:0000259" key="3">
    <source>
        <dbReference type="PROSITE" id="PS51194"/>
    </source>
</evidence>
<dbReference type="PANTHER" id="PTHR18934">
    <property type="entry name" value="ATP-DEPENDENT RNA HELICASE"/>
    <property type="match status" value="1"/>
</dbReference>
<organism evidence="4 5">
    <name type="scientific">Discostella pseudostelligera</name>
    <dbReference type="NCBI Taxonomy" id="259834"/>
    <lineage>
        <taxon>Eukaryota</taxon>
        <taxon>Sar</taxon>
        <taxon>Stramenopiles</taxon>
        <taxon>Ochrophyta</taxon>
        <taxon>Bacillariophyta</taxon>
        <taxon>Coscinodiscophyceae</taxon>
        <taxon>Thalassiosirophycidae</taxon>
        <taxon>Stephanodiscales</taxon>
        <taxon>Stephanodiscaceae</taxon>
        <taxon>Discostella</taxon>
    </lineage>
</organism>
<dbReference type="Gene3D" id="1.20.120.1080">
    <property type="match status" value="1"/>
</dbReference>
<dbReference type="AlphaFoldDB" id="A0ABD3N9S3"/>
<dbReference type="Proteomes" id="UP001530293">
    <property type="component" value="Unassembled WGS sequence"/>
</dbReference>
<reference evidence="4 5" key="1">
    <citation type="submission" date="2024-10" db="EMBL/GenBank/DDBJ databases">
        <title>Updated reference genomes for cyclostephanoid diatoms.</title>
        <authorList>
            <person name="Roberts W.R."/>
            <person name="Alverson A.J."/>
        </authorList>
    </citation>
    <scope>NUCLEOTIDE SEQUENCE [LARGE SCALE GENOMIC DNA]</scope>
    <source>
        <strain evidence="4 5">AJA232-27</strain>
    </source>
</reference>
<evidence type="ECO:0000256" key="1">
    <source>
        <dbReference type="SAM" id="MobiDB-lite"/>
    </source>
</evidence>
<dbReference type="InterPro" id="IPR001650">
    <property type="entry name" value="Helicase_C-like"/>
</dbReference>
<protein>
    <submittedName>
        <fullName evidence="4">Uncharacterized protein</fullName>
    </submittedName>
</protein>